<dbReference type="GeneID" id="63754150"/>
<evidence type="ECO:0008006" key="3">
    <source>
        <dbReference type="Google" id="ProtNLM"/>
    </source>
</evidence>
<dbReference type="EMBL" id="KV878213">
    <property type="protein sequence ID" value="OJJ34230.1"/>
    <property type="molecule type" value="Genomic_DNA"/>
</dbReference>
<dbReference type="RefSeq" id="XP_040687906.1">
    <property type="nucleotide sequence ID" value="XM_040838302.1"/>
</dbReference>
<protein>
    <recommendedName>
        <fullName evidence="3">Mating locus protein</fullName>
    </recommendedName>
</protein>
<dbReference type="VEuPathDB" id="FungiDB:ASPWEDRAFT_567393"/>
<dbReference type="AlphaFoldDB" id="A0A1L9RH17"/>
<dbReference type="OrthoDB" id="4397787at2759"/>
<proteinExistence type="predicted"/>
<gene>
    <name evidence="1" type="ORF">ASPWEDRAFT_567393</name>
</gene>
<keyword evidence="2" id="KW-1185">Reference proteome</keyword>
<accession>A0A1L9RH17</accession>
<reference evidence="2" key="1">
    <citation type="journal article" date="2017" name="Genome Biol.">
        <title>Comparative genomics reveals high biological diversity and specific adaptations in the industrially and medically important fungal genus Aspergillus.</title>
        <authorList>
            <person name="de Vries R.P."/>
            <person name="Riley R."/>
            <person name="Wiebenga A."/>
            <person name="Aguilar-Osorio G."/>
            <person name="Amillis S."/>
            <person name="Uchima C.A."/>
            <person name="Anderluh G."/>
            <person name="Asadollahi M."/>
            <person name="Askin M."/>
            <person name="Barry K."/>
            <person name="Battaglia E."/>
            <person name="Bayram O."/>
            <person name="Benocci T."/>
            <person name="Braus-Stromeyer S.A."/>
            <person name="Caldana C."/>
            <person name="Canovas D."/>
            <person name="Cerqueira G.C."/>
            <person name="Chen F."/>
            <person name="Chen W."/>
            <person name="Choi C."/>
            <person name="Clum A."/>
            <person name="Dos Santos R.A."/>
            <person name="Damasio A.R."/>
            <person name="Diallinas G."/>
            <person name="Emri T."/>
            <person name="Fekete E."/>
            <person name="Flipphi M."/>
            <person name="Freyberg S."/>
            <person name="Gallo A."/>
            <person name="Gournas C."/>
            <person name="Habgood R."/>
            <person name="Hainaut M."/>
            <person name="Harispe M.L."/>
            <person name="Henrissat B."/>
            <person name="Hilden K.S."/>
            <person name="Hope R."/>
            <person name="Hossain A."/>
            <person name="Karabika E."/>
            <person name="Karaffa L."/>
            <person name="Karanyi Z."/>
            <person name="Krasevec N."/>
            <person name="Kuo A."/>
            <person name="Kusch H."/>
            <person name="LaButti K."/>
            <person name="Lagendijk E.L."/>
            <person name="Lapidus A."/>
            <person name="Levasseur A."/>
            <person name="Lindquist E."/>
            <person name="Lipzen A."/>
            <person name="Logrieco A.F."/>
            <person name="MacCabe A."/>
            <person name="Maekelae M.R."/>
            <person name="Malavazi I."/>
            <person name="Melin P."/>
            <person name="Meyer V."/>
            <person name="Mielnichuk N."/>
            <person name="Miskei M."/>
            <person name="Molnar A.P."/>
            <person name="Mule G."/>
            <person name="Ngan C.Y."/>
            <person name="Orejas M."/>
            <person name="Orosz E."/>
            <person name="Ouedraogo J.P."/>
            <person name="Overkamp K.M."/>
            <person name="Park H.-S."/>
            <person name="Perrone G."/>
            <person name="Piumi F."/>
            <person name="Punt P.J."/>
            <person name="Ram A.F."/>
            <person name="Ramon A."/>
            <person name="Rauscher S."/>
            <person name="Record E."/>
            <person name="Riano-Pachon D.M."/>
            <person name="Robert V."/>
            <person name="Roehrig J."/>
            <person name="Ruller R."/>
            <person name="Salamov A."/>
            <person name="Salih N.S."/>
            <person name="Samson R.A."/>
            <person name="Sandor E."/>
            <person name="Sanguinetti M."/>
            <person name="Schuetze T."/>
            <person name="Sepcic K."/>
            <person name="Shelest E."/>
            <person name="Sherlock G."/>
            <person name="Sophianopoulou V."/>
            <person name="Squina F.M."/>
            <person name="Sun H."/>
            <person name="Susca A."/>
            <person name="Todd R.B."/>
            <person name="Tsang A."/>
            <person name="Unkles S.E."/>
            <person name="van de Wiele N."/>
            <person name="van Rossen-Uffink D."/>
            <person name="Oliveira J.V."/>
            <person name="Vesth T.C."/>
            <person name="Visser J."/>
            <person name="Yu J.-H."/>
            <person name="Zhou M."/>
            <person name="Andersen M.R."/>
            <person name="Archer D.B."/>
            <person name="Baker S.E."/>
            <person name="Benoit I."/>
            <person name="Brakhage A.A."/>
            <person name="Braus G.H."/>
            <person name="Fischer R."/>
            <person name="Frisvad J.C."/>
            <person name="Goldman G.H."/>
            <person name="Houbraken J."/>
            <person name="Oakley B."/>
            <person name="Pocsi I."/>
            <person name="Scazzocchio C."/>
            <person name="Seiboth B."/>
            <person name="vanKuyk P.A."/>
            <person name="Wortman J."/>
            <person name="Dyer P.S."/>
            <person name="Grigoriev I.V."/>
        </authorList>
    </citation>
    <scope>NUCLEOTIDE SEQUENCE [LARGE SCALE GENOMIC DNA]</scope>
    <source>
        <strain evidence="2">DTO 134E9</strain>
    </source>
</reference>
<dbReference type="STRING" id="1073089.A0A1L9RH17"/>
<name>A0A1L9RH17_ASPWE</name>
<dbReference type="Proteomes" id="UP000184383">
    <property type="component" value="Unassembled WGS sequence"/>
</dbReference>
<sequence>MDQYGNALLRYLGTMARDARFSSEQREQATYMAISFLTHKNTCRLMAQISALTSDEMTIYPSHRVGADDSESPVRRHGKYLQAIMTDFRIIPTIADFEGHPIELISILDPAIENSLKGEKKFRFHQELLSMEKKANDDLARCTKQYGYHYIFRAGLQQYYMTKAVVERINFWRPDHRGDEYRVHAQKLCYEAMEMRVILNTAEKRILVQATACLPDDALKFWKWLENNRVAYHAMKVCIAMLNNLN</sequence>
<evidence type="ECO:0000313" key="1">
    <source>
        <dbReference type="EMBL" id="OJJ34230.1"/>
    </source>
</evidence>
<organism evidence="1 2">
    <name type="scientific">Aspergillus wentii DTO 134E9</name>
    <dbReference type="NCBI Taxonomy" id="1073089"/>
    <lineage>
        <taxon>Eukaryota</taxon>
        <taxon>Fungi</taxon>
        <taxon>Dikarya</taxon>
        <taxon>Ascomycota</taxon>
        <taxon>Pezizomycotina</taxon>
        <taxon>Eurotiomycetes</taxon>
        <taxon>Eurotiomycetidae</taxon>
        <taxon>Eurotiales</taxon>
        <taxon>Aspergillaceae</taxon>
        <taxon>Aspergillus</taxon>
        <taxon>Aspergillus subgen. Cremei</taxon>
    </lineage>
</organism>
<evidence type="ECO:0000313" key="2">
    <source>
        <dbReference type="Proteomes" id="UP000184383"/>
    </source>
</evidence>